<evidence type="ECO:0000313" key="4">
    <source>
        <dbReference type="EMBL" id="MUG24778.1"/>
    </source>
</evidence>
<organism evidence="4 5">
    <name type="scientific">Paenibacillus macerans</name>
    <name type="common">Bacillus macerans</name>
    <dbReference type="NCBI Taxonomy" id="44252"/>
    <lineage>
        <taxon>Bacteria</taxon>
        <taxon>Bacillati</taxon>
        <taxon>Bacillota</taxon>
        <taxon>Bacilli</taxon>
        <taxon>Bacillales</taxon>
        <taxon>Paenibacillaceae</taxon>
        <taxon>Paenibacillus</taxon>
    </lineage>
</organism>
<evidence type="ECO:0000256" key="1">
    <source>
        <dbReference type="SAM" id="MobiDB-lite"/>
    </source>
</evidence>
<evidence type="ECO:0000259" key="3">
    <source>
        <dbReference type="Pfam" id="PF04865"/>
    </source>
</evidence>
<dbReference type="InterPro" id="IPR006949">
    <property type="entry name" value="Barrel_Baseplate_J-like"/>
</dbReference>
<feature type="region of interest" description="Disordered" evidence="1">
    <location>
        <begin position="160"/>
        <end position="181"/>
    </location>
</feature>
<dbReference type="RefSeq" id="WP_330164915.1">
    <property type="nucleotide sequence ID" value="NZ_WNZZ01000017.1"/>
</dbReference>
<feature type="transmembrane region" description="Helical" evidence="2">
    <location>
        <begin position="39"/>
        <end position="57"/>
    </location>
</feature>
<dbReference type="InterPro" id="IPR052399">
    <property type="entry name" value="Phage_Baseplate_Assmbl_Protein"/>
</dbReference>
<comment type="caution">
    <text evidence="4">The sequence shown here is derived from an EMBL/GenBank/DDBJ whole genome shotgun (WGS) entry which is preliminary data.</text>
</comment>
<proteinExistence type="predicted"/>
<dbReference type="EMBL" id="WNZZ01000017">
    <property type="protein sequence ID" value="MUG24778.1"/>
    <property type="molecule type" value="Genomic_DNA"/>
</dbReference>
<evidence type="ECO:0000256" key="2">
    <source>
        <dbReference type="SAM" id="Phobius"/>
    </source>
</evidence>
<dbReference type="Proteomes" id="UP000442469">
    <property type="component" value="Unassembled WGS sequence"/>
</dbReference>
<dbReference type="Pfam" id="PF04865">
    <property type="entry name" value="Baseplate_J"/>
    <property type="match status" value="1"/>
</dbReference>
<dbReference type="PANTHER" id="PTHR37829">
    <property type="entry name" value="PHAGE-LIKE ELEMENT PBSX PROTEIN XKDT"/>
    <property type="match status" value="1"/>
</dbReference>
<gene>
    <name evidence="4" type="ORF">GNQ08_20630</name>
</gene>
<keyword evidence="2" id="KW-1133">Transmembrane helix</keyword>
<reference evidence="4 5" key="1">
    <citation type="submission" date="2019-11" db="EMBL/GenBank/DDBJ databases">
        <title>Draft genome sequences of five Paenibacillus species of dairy origin.</title>
        <authorList>
            <person name="Olajide A.M."/>
            <person name="Chen S."/>
            <person name="Lapointe G."/>
        </authorList>
    </citation>
    <scope>NUCLEOTIDE SEQUENCE [LARGE SCALE GENOMIC DNA]</scope>
    <source>
        <strain evidence="4 5">3CT49</strain>
    </source>
</reference>
<dbReference type="PANTHER" id="PTHR37829:SF3">
    <property type="entry name" value="PROTEIN JAYE-RELATED"/>
    <property type="match status" value="1"/>
</dbReference>
<keyword evidence="2" id="KW-0472">Membrane</keyword>
<dbReference type="AlphaFoldDB" id="A0A6N8F237"/>
<accession>A0A6N8F237</accession>
<name>A0A6N8F237_PAEMA</name>
<feature type="domain" description="Baseplate protein J-like barrel" evidence="3">
    <location>
        <begin position="94"/>
        <end position="175"/>
    </location>
</feature>
<protein>
    <recommendedName>
        <fullName evidence="3">Baseplate protein J-like barrel domain-containing protein</fullName>
    </recommendedName>
</protein>
<evidence type="ECO:0000313" key="5">
    <source>
        <dbReference type="Proteomes" id="UP000442469"/>
    </source>
</evidence>
<keyword evidence="2" id="KW-0812">Transmembrane</keyword>
<sequence length="395" mass="41566">MLDEKGFKRKRFDDIFAEIQDKAKETLGDKVNTSERSPLGIILRIFAWFLAVVWMLAEKVYYSAYVNTAEGTSLDRLGPYVGVSRTLAQAATGTVTLTGTPGYTVPAGFLVGTEADVYFETTADVTLDGGGKGSVAIEAMEAGLSGNVAAGEIRVIVNPNPDVTDVTNPEATNGGREKQTDPEFRDLFSASVASGGAATVDAITAALLAVRGVRAATVIENLSLTPDVAGRPGRSFEAYVLGGASQDIGDAIFDVKAAGIESYGSVAVNVKDIGGNPHVVKYSPAEVVPVHIRVVVYKTPSYPADGDNLIKSTLVQSIGGEDKDGTVYAGLTMGEDVVMMKLAATLYNVPGVEDLTLQLSTDGTDYSGQNIKIAVHQVAQTAAAWIEVTDHDFTD</sequence>